<keyword evidence="2" id="KW-1185">Reference proteome</keyword>
<name>A0A421DPG1_9GAMM</name>
<dbReference type="OrthoDB" id="9991112at2"/>
<evidence type="ECO:0000313" key="2">
    <source>
        <dbReference type="Proteomes" id="UP000285648"/>
    </source>
</evidence>
<accession>A0A421DPG1</accession>
<evidence type="ECO:0000313" key="1">
    <source>
        <dbReference type="EMBL" id="RLM24769.1"/>
    </source>
</evidence>
<reference evidence="1 2" key="1">
    <citation type="submission" date="2016-09" db="EMBL/GenBank/DDBJ databases">
        <authorList>
            <person name="Doonan J."/>
            <person name="Pachebat J.A."/>
            <person name="Golyshin P.N."/>
            <person name="Denman S."/>
            <person name="Mcdonald J.E."/>
        </authorList>
    </citation>
    <scope>NUCLEOTIDE SEQUENCE [LARGE SCALE GENOMIC DNA]</scope>
    <source>
        <strain evidence="1 2">NCPPB 3934</strain>
    </source>
</reference>
<comment type="caution">
    <text evidence="1">The sequence shown here is derived from an EMBL/GenBank/DDBJ whole genome shotgun (WGS) entry which is preliminary data.</text>
</comment>
<gene>
    <name evidence="1" type="ORF">BIY29_08620</name>
</gene>
<dbReference type="RefSeq" id="WP_121574784.1">
    <property type="nucleotide sequence ID" value="NZ_MJLZ01000015.1"/>
</dbReference>
<dbReference type="EMBL" id="MJLZ01000015">
    <property type="protein sequence ID" value="RLM24769.1"/>
    <property type="molecule type" value="Genomic_DNA"/>
</dbReference>
<dbReference type="Proteomes" id="UP000285648">
    <property type="component" value="Unassembled WGS sequence"/>
</dbReference>
<sequence length="107" mass="11940">MYDAIMIKFGKYRFLLPERGFSFFPAVFEEHRPEIERMASAYERLIVSLDNPFSAEAEAALAAAKIVKVELAGFIAQTGVIGEPFDSKDAELYAAANGIRIQMEVTM</sequence>
<organism evidence="1 2">
    <name type="scientific">Brenneria alni</name>
    <dbReference type="NCBI Taxonomy" id="71656"/>
    <lineage>
        <taxon>Bacteria</taxon>
        <taxon>Pseudomonadati</taxon>
        <taxon>Pseudomonadota</taxon>
        <taxon>Gammaproteobacteria</taxon>
        <taxon>Enterobacterales</taxon>
        <taxon>Pectobacteriaceae</taxon>
        <taxon>Brenneria</taxon>
    </lineage>
</organism>
<dbReference type="AlphaFoldDB" id="A0A421DPG1"/>
<proteinExistence type="predicted"/>
<protein>
    <submittedName>
        <fullName evidence="1">Uncharacterized protein</fullName>
    </submittedName>
</protein>